<dbReference type="InterPro" id="IPR037175">
    <property type="entry name" value="KFase_sf"/>
</dbReference>
<dbReference type="GO" id="GO:0019441">
    <property type="term" value="P:L-tryptophan catabolic process to kynurenine"/>
    <property type="evidence" value="ECO:0007669"/>
    <property type="project" value="InterPro"/>
</dbReference>
<evidence type="ECO:0000313" key="1">
    <source>
        <dbReference type="EMBL" id="KAF1947785.1"/>
    </source>
</evidence>
<dbReference type="PANTHER" id="PTHR34861">
    <property type="match status" value="1"/>
</dbReference>
<organism evidence="1 2">
    <name type="scientific">Clathrospora elynae</name>
    <dbReference type="NCBI Taxonomy" id="706981"/>
    <lineage>
        <taxon>Eukaryota</taxon>
        <taxon>Fungi</taxon>
        <taxon>Dikarya</taxon>
        <taxon>Ascomycota</taxon>
        <taxon>Pezizomycotina</taxon>
        <taxon>Dothideomycetes</taxon>
        <taxon>Pleosporomycetidae</taxon>
        <taxon>Pleosporales</taxon>
        <taxon>Diademaceae</taxon>
        <taxon>Clathrospora</taxon>
    </lineage>
</organism>
<dbReference type="Proteomes" id="UP000800038">
    <property type="component" value="Unassembled WGS sequence"/>
</dbReference>
<evidence type="ECO:0008006" key="3">
    <source>
        <dbReference type="Google" id="ProtNLM"/>
    </source>
</evidence>
<dbReference type="PANTHER" id="PTHR34861:SF11">
    <property type="entry name" value="CYCLASE"/>
    <property type="match status" value="1"/>
</dbReference>
<dbReference type="OrthoDB" id="5396at2759"/>
<dbReference type="EMBL" id="ML975997">
    <property type="protein sequence ID" value="KAF1947785.1"/>
    <property type="molecule type" value="Genomic_DNA"/>
</dbReference>
<protein>
    <recommendedName>
        <fullName evidence="3">Cyclase</fullName>
    </recommendedName>
</protein>
<sequence length="289" mass="32705">MVSAWHLNSLVTTKTHPKFSGLPLDSFRPTHSAWGLWRMDDELGTLNHLTPDRTLLTAKKIKTGIRDDRLTFNMQTSNQWDGLRHWGFADGRFYNGLTQKGILDKKSSLIGIHGTLKALKYTKQGIIGRGVLIDIVAYATRSNINYDPLGNYAWHARFSFSTTADIVKVSQQPSNPPLSPPKKPVISKSPFQYLGLESTLEILTFLWDTQIAAVTGDCPSFEAWPPSEQAMYQTLLSGFIIPIGEIFDLEQLAKECEKQQRWTFFFTGQVLNVKGGLRVRQMPPLFFRL</sequence>
<evidence type="ECO:0000313" key="2">
    <source>
        <dbReference type="Proteomes" id="UP000800038"/>
    </source>
</evidence>
<proteinExistence type="predicted"/>
<dbReference type="AlphaFoldDB" id="A0A6A5T474"/>
<keyword evidence="2" id="KW-1185">Reference proteome</keyword>
<dbReference type="GO" id="GO:0004061">
    <property type="term" value="F:arylformamidase activity"/>
    <property type="evidence" value="ECO:0007669"/>
    <property type="project" value="InterPro"/>
</dbReference>
<dbReference type="Gene3D" id="3.50.30.50">
    <property type="entry name" value="Putative cyclase"/>
    <property type="match status" value="1"/>
</dbReference>
<gene>
    <name evidence="1" type="ORF">EJ02DRAFT_498940</name>
</gene>
<accession>A0A6A5T474</accession>
<reference evidence="1" key="1">
    <citation type="journal article" date="2020" name="Stud. Mycol.">
        <title>101 Dothideomycetes genomes: a test case for predicting lifestyles and emergence of pathogens.</title>
        <authorList>
            <person name="Haridas S."/>
            <person name="Albert R."/>
            <person name="Binder M."/>
            <person name="Bloem J."/>
            <person name="Labutti K."/>
            <person name="Salamov A."/>
            <person name="Andreopoulos B."/>
            <person name="Baker S."/>
            <person name="Barry K."/>
            <person name="Bills G."/>
            <person name="Bluhm B."/>
            <person name="Cannon C."/>
            <person name="Castanera R."/>
            <person name="Culley D."/>
            <person name="Daum C."/>
            <person name="Ezra D."/>
            <person name="Gonzalez J."/>
            <person name="Henrissat B."/>
            <person name="Kuo A."/>
            <person name="Liang C."/>
            <person name="Lipzen A."/>
            <person name="Lutzoni F."/>
            <person name="Magnuson J."/>
            <person name="Mondo S."/>
            <person name="Nolan M."/>
            <person name="Ohm R."/>
            <person name="Pangilinan J."/>
            <person name="Park H.-J."/>
            <person name="Ramirez L."/>
            <person name="Alfaro M."/>
            <person name="Sun H."/>
            <person name="Tritt A."/>
            <person name="Yoshinaga Y."/>
            <person name="Zwiers L.-H."/>
            <person name="Turgeon B."/>
            <person name="Goodwin S."/>
            <person name="Spatafora J."/>
            <person name="Crous P."/>
            <person name="Grigoriev I."/>
        </authorList>
    </citation>
    <scope>NUCLEOTIDE SEQUENCE</scope>
    <source>
        <strain evidence="1">CBS 161.51</strain>
    </source>
</reference>
<name>A0A6A5T474_9PLEO</name>